<proteinExistence type="predicted"/>
<evidence type="ECO:0000313" key="1">
    <source>
        <dbReference type="EMBL" id="EKM52264.1"/>
    </source>
</evidence>
<dbReference type="STRING" id="650164.K5W059"/>
<reference evidence="1 2" key="1">
    <citation type="journal article" date="2012" name="BMC Genomics">
        <title>Comparative genomics of the white-rot fungi, Phanerochaete carnosa and P. chrysosporium, to elucidate the genetic basis of the distinct wood types they colonize.</title>
        <authorList>
            <person name="Suzuki H."/>
            <person name="MacDonald J."/>
            <person name="Syed K."/>
            <person name="Salamov A."/>
            <person name="Hori C."/>
            <person name="Aerts A."/>
            <person name="Henrissat B."/>
            <person name="Wiebenga A."/>
            <person name="vanKuyk P.A."/>
            <person name="Barry K."/>
            <person name="Lindquist E."/>
            <person name="LaButti K."/>
            <person name="Lapidus A."/>
            <person name="Lucas S."/>
            <person name="Coutinho P."/>
            <person name="Gong Y."/>
            <person name="Samejima M."/>
            <person name="Mahadevan R."/>
            <person name="Abou-Zaid M."/>
            <person name="de Vries R.P."/>
            <person name="Igarashi K."/>
            <person name="Yadav J.S."/>
            <person name="Grigoriev I.V."/>
            <person name="Master E.R."/>
        </authorList>
    </citation>
    <scope>NUCLEOTIDE SEQUENCE [LARGE SCALE GENOMIC DNA]</scope>
    <source>
        <strain evidence="1 2">HHB-10118-sp</strain>
    </source>
</reference>
<protein>
    <submittedName>
        <fullName evidence="1">Uncharacterized protein</fullName>
    </submittedName>
</protein>
<dbReference type="RefSeq" id="XP_007398618.1">
    <property type="nucleotide sequence ID" value="XM_007398556.1"/>
</dbReference>
<dbReference type="HOGENOM" id="CLU_063933_0_0_1"/>
<sequence length="369" mass="40920">MKSTHKVYPAVATYQECLNLLGHGRPLWQHPENEMSIGDVGDMSCIGIFRPLFNFTLPRDHPVNRYYGVPANFEVLELGLSDIQRSESHLEQGAILASPGVDETKPGLGAENIVTIGARRPDRSFACTKDAGAVLLLPEGAARVELTDRAQHRIHDYCVKHIGSWAAYLREGRERLMPELVQHLLVVTGVVKSSTWAKGVYAKNPPPDPEREHLWTLLPTCLQRTRLGPIVAERAVPCGPGTYGPFPRDSCVFILESRFKIRRSLRDVCISRIKGPGSPRNVDFLMTGGWESNCHDAVQEILNYILKYSSAKIAVAGTRDLRALVPCMPTPPSPDSFVKYLKKLRPKIIVNDAKVGSLDIESLSDPAEK</sequence>
<name>K5W059_PHACS</name>
<keyword evidence="2" id="KW-1185">Reference proteome</keyword>
<dbReference type="EMBL" id="JH930475">
    <property type="protein sequence ID" value="EKM52264.1"/>
    <property type="molecule type" value="Genomic_DNA"/>
</dbReference>
<accession>K5W059</accession>
<gene>
    <name evidence="1" type="ORF">PHACADRAFT_211536</name>
</gene>
<dbReference type="GeneID" id="18913118"/>
<dbReference type="InParanoid" id="K5W059"/>
<dbReference type="KEGG" id="pco:PHACADRAFT_211536"/>
<dbReference type="AlphaFoldDB" id="K5W059"/>
<dbReference type="Proteomes" id="UP000008370">
    <property type="component" value="Unassembled WGS sequence"/>
</dbReference>
<evidence type="ECO:0000313" key="2">
    <source>
        <dbReference type="Proteomes" id="UP000008370"/>
    </source>
</evidence>
<organism evidence="1 2">
    <name type="scientific">Phanerochaete carnosa (strain HHB-10118-sp)</name>
    <name type="common">White-rot fungus</name>
    <name type="synonym">Peniophora carnosa</name>
    <dbReference type="NCBI Taxonomy" id="650164"/>
    <lineage>
        <taxon>Eukaryota</taxon>
        <taxon>Fungi</taxon>
        <taxon>Dikarya</taxon>
        <taxon>Basidiomycota</taxon>
        <taxon>Agaricomycotina</taxon>
        <taxon>Agaricomycetes</taxon>
        <taxon>Polyporales</taxon>
        <taxon>Phanerochaetaceae</taxon>
        <taxon>Phanerochaete</taxon>
    </lineage>
</organism>
<dbReference type="OrthoDB" id="2804412at2759"/>